<organism evidence="1 2">
    <name type="scientific">Tsukamurella soli</name>
    <dbReference type="NCBI Taxonomy" id="644556"/>
    <lineage>
        <taxon>Bacteria</taxon>
        <taxon>Bacillati</taxon>
        <taxon>Actinomycetota</taxon>
        <taxon>Actinomycetes</taxon>
        <taxon>Mycobacteriales</taxon>
        <taxon>Tsukamurellaceae</taxon>
        <taxon>Tsukamurella</taxon>
    </lineage>
</organism>
<reference evidence="2" key="1">
    <citation type="journal article" date="2019" name="Int. J. Syst. Evol. Microbiol.">
        <title>The Global Catalogue of Microorganisms (GCM) 10K type strain sequencing project: providing services to taxonomists for standard genome sequencing and annotation.</title>
        <authorList>
            <consortium name="The Broad Institute Genomics Platform"/>
            <consortium name="The Broad Institute Genome Sequencing Center for Infectious Disease"/>
            <person name="Wu L."/>
            <person name="Ma J."/>
        </authorList>
    </citation>
    <scope>NUCLEOTIDE SEQUENCE [LARGE SCALE GENOMIC DNA]</scope>
    <source>
        <strain evidence="2">JCM 17688</strain>
    </source>
</reference>
<comment type="caution">
    <text evidence="1">The sequence shown here is derived from an EMBL/GenBank/DDBJ whole genome shotgun (WGS) entry which is preliminary data.</text>
</comment>
<name>A0ABP8J2B8_9ACTN</name>
<dbReference type="Pfam" id="PF10923">
    <property type="entry name" value="BrxC_BrxD"/>
    <property type="match status" value="1"/>
</dbReference>
<dbReference type="InterPro" id="IPR027417">
    <property type="entry name" value="P-loop_NTPase"/>
</dbReference>
<dbReference type="Proteomes" id="UP001500635">
    <property type="component" value="Unassembled WGS sequence"/>
</dbReference>
<keyword evidence="1" id="KW-0547">Nucleotide-binding</keyword>
<dbReference type="EMBL" id="BAABFR010000002">
    <property type="protein sequence ID" value="GAA4383447.1"/>
    <property type="molecule type" value="Genomic_DNA"/>
</dbReference>
<keyword evidence="2" id="KW-1185">Reference proteome</keyword>
<accession>A0ABP8J2B8</accession>
<protein>
    <submittedName>
        <fullName evidence="1">BREX system ATP-binding protein BrxD</fullName>
    </submittedName>
</protein>
<dbReference type="InterPro" id="IPR021228">
    <property type="entry name" value="BrxD"/>
</dbReference>
<dbReference type="SUPFAM" id="SSF52540">
    <property type="entry name" value="P-loop containing nucleoside triphosphate hydrolases"/>
    <property type="match status" value="1"/>
</dbReference>
<keyword evidence="1" id="KW-0067">ATP-binding</keyword>
<evidence type="ECO:0000313" key="2">
    <source>
        <dbReference type="Proteomes" id="UP001500635"/>
    </source>
</evidence>
<dbReference type="NCBIfam" id="NF033438">
    <property type="entry name" value="BREX_BrxD"/>
    <property type="match status" value="1"/>
</dbReference>
<sequence>MLDALRRGSVPEAGLGQLAVGLTPFAATLGAELDVVKGGSGVFKVARGEYGSGKTFFARWLAERSLRAGFAASELQVNEIETPLYRLDAVYRQCISGIRTSSVPRGGFRQLIDAWLYTIESDAYEQGRAFDDVLDRRLAVVAATAPVFPQVIRAYRKASESGDRDVADGLISWLGGQPNISAAIKRAAGVKGDLDNRMALEFLRGVVTIMRDSGHAGLFLVIDEVETVQRMRRDSREKSLNVLRQLVDQISDGSFSGLYLMVTGTPAFLEGQMGIASLPPLAQRLHTEFGSNPKFDNPRAPQIRLTGFDAAKLLELGGRVRDLYVAGADNADRVGARVDDAFLEVFGRAVAGQLGERVGLAPRLYIRKLVDVMDKIDIHAEFDPYADYELELSLDELTPQERAIVTGTEARATLTADDIAL</sequence>
<dbReference type="GO" id="GO:0005524">
    <property type="term" value="F:ATP binding"/>
    <property type="evidence" value="ECO:0007669"/>
    <property type="project" value="UniProtKB-KW"/>
</dbReference>
<proteinExistence type="predicted"/>
<gene>
    <name evidence="1" type="primary">brxD_1</name>
    <name evidence="1" type="ORF">GCM10023147_02690</name>
</gene>
<evidence type="ECO:0000313" key="1">
    <source>
        <dbReference type="EMBL" id="GAA4383447.1"/>
    </source>
</evidence>